<reference evidence="7 8" key="1">
    <citation type="submission" date="2020-06" db="EMBL/GenBank/DDBJ databases">
        <title>Transcriptomic and genomic resources for Thalictrum thalictroides and T. hernandezii: Facilitating candidate gene discovery in an emerging model plant lineage.</title>
        <authorList>
            <person name="Arias T."/>
            <person name="Riano-Pachon D.M."/>
            <person name="Di Stilio V.S."/>
        </authorList>
    </citation>
    <scope>NUCLEOTIDE SEQUENCE [LARGE SCALE GENOMIC DNA]</scope>
    <source>
        <strain evidence="8">cv. WT478/WT964</strain>
        <tissue evidence="7">Leaves</tissue>
    </source>
</reference>
<keyword evidence="5" id="KW-1133">Transmembrane helix</keyword>
<sequence length="149" mass="16851">MIYPDKECPGESRTKNAKNGHETLFIYPLFLVALVYIVYLGKSNDNDPVLTTQSHFQLLSKLFSSEEEINEAMLYSYKHSFSGFSAMLNSTQAATLTNMEDVVSVFRSNVLQLHTTRSWDFLGLTLEHNQVTPIQLVYGDDTVVGIFDT</sequence>
<evidence type="ECO:0000256" key="5">
    <source>
        <dbReference type="SAM" id="Phobius"/>
    </source>
</evidence>
<keyword evidence="5" id="KW-0472">Membrane</keyword>
<dbReference type="EMBL" id="JABWDY010001839">
    <property type="protein sequence ID" value="KAF5207109.1"/>
    <property type="molecule type" value="Genomic_DNA"/>
</dbReference>
<accession>A0A7J6XBU4</accession>
<dbReference type="PANTHER" id="PTHR48222">
    <property type="entry name" value="PROTEINASE INHIBITOR, PROPEPTIDE"/>
    <property type="match status" value="1"/>
</dbReference>
<dbReference type="GO" id="GO:0004252">
    <property type="term" value="F:serine-type endopeptidase activity"/>
    <property type="evidence" value="ECO:0007669"/>
    <property type="project" value="InterPro"/>
</dbReference>
<keyword evidence="8" id="KW-1185">Reference proteome</keyword>
<dbReference type="Pfam" id="PF05922">
    <property type="entry name" value="Inhibitor_I9"/>
    <property type="match status" value="1"/>
</dbReference>
<dbReference type="InterPro" id="IPR036852">
    <property type="entry name" value="Peptidase_S8/S53_dom_sf"/>
</dbReference>
<evidence type="ECO:0000259" key="6">
    <source>
        <dbReference type="Pfam" id="PF05922"/>
    </source>
</evidence>
<evidence type="ECO:0000256" key="1">
    <source>
        <dbReference type="ARBA" id="ARBA00011073"/>
    </source>
</evidence>
<evidence type="ECO:0000256" key="4">
    <source>
        <dbReference type="ARBA" id="ARBA00022825"/>
    </source>
</evidence>
<feature type="domain" description="Inhibitor I9" evidence="6">
    <location>
        <begin position="35"/>
        <end position="114"/>
    </location>
</feature>
<dbReference type="SUPFAM" id="SSF52743">
    <property type="entry name" value="Subtilisin-like"/>
    <property type="match status" value="1"/>
</dbReference>
<protein>
    <submittedName>
        <fullName evidence="7">Subtilisin-like protease SBT3.18</fullName>
    </submittedName>
</protein>
<name>A0A7J6XBU4_THATH</name>
<dbReference type="OrthoDB" id="687848at2759"/>
<evidence type="ECO:0000256" key="2">
    <source>
        <dbReference type="ARBA" id="ARBA00022670"/>
    </source>
</evidence>
<dbReference type="GO" id="GO:0006508">
    <property type="term" value="P:proteolysis"/>
    <property type="evidence" value="ECO:0007669"/>
    <property type="project" value="UniProtKB-KW"/>
</dbReference>
<dbReference type="InterPro" id="IPR010259">
    <property type="entry name" value="S8pro/Inhibitor_I9"/>
</dbReference>
<keyword evidence="4" id="KW-0378">Hydrolase</keyword>
<organism evidence="7 8">
    <name type="scientific">Thalictrum thalictroides</name>
    <name type="common">Rue-anemone</name>
    <name type="synonym">Anemone thalictroides</name>
    <dbReference type="NCBI Taxonomy" id="46969"/>
    <lineage>
        <taxon>Eukaryota</taxon>
        <taxon>Viridiplantae</taxon>
        <taxon>Streptophyta</taxon>
        <taxon>Embryophyta</taxon>
        <taxon>Tracheophyta</taxon>
        <taxon>Spermatophyta</taxon>
        <taxon>Magnoliopsida</taxon>
        <taxon>Ranunculales</taxon>
        <taxon>Ranunculaceae</taxon>
        <taxon>Thalictroideae</taxon>
        <taxon>Thalictrum</taxon>
    </lineage>
</organism>
<feature type="transmembrane region" description="Helical" evidence="5">
    <location>
        <begin position="24"/>
        <end position="41"/>
    </location>
</feature>
<keyword evidence="4" id="KW-0720">Serine protease</keyword>
<evidence type="ECO:0000313" key="8">
    <source>
        <dbReference type="Proteomes" id="UP000554482"/>
    </source>
</evidence>
<dbReference type="FunFam" id="3.30.70.80:FF:000002">
    <property type="entry name" value="Subtilisin-like protease SBT5.3"/>
    <property type="match status" value="1"/>
</dbReference>
<comment type="caution">
    <text evidence="7">The sequence shown here is derived from an EMBL/GenBank/DDBJ whole genome shotgun (WGS) entry which is preliminary data.</text>
</comment>
<dbReference type="PANTHER" id="PTHR48222:SF4">
    <property type="entry name" value="PROTEINASE INHIBITOR, PROPEPTIDE"/>
    <property type="match status" value="1"/>
</dbReference>
<evidence type="ECO:0000256" key="3">
    <source>
        <dbReference type="ARBA" id="ARBA00022729"/>
    </source>
</evidence>
<keyword evidence="3" id="KW-0732">Signal</keyword>
<gene>
    <name evidence="7" type="ORF">FRX31_003305</name>
</gene>
<dbReference type="AlphaFoldDB" id="A0A7J6XBU4"/>
<dbReference type="InterPro" id="IPR037045">
    <property type="entry name" value="S8pro/Inhibitor_I9_sf"/>
</dbReference>
<feature type="non-terminal residue" evidence="7">
    <location>
        <position position="1"/>
    </location>
</feature>
<keyword evidence="2 7" id="KW-0645">Protease</keyword>
<dbReference type="Proteomes" id="UP000554482">
    <property type="component" value="Unassembled WGS sequence"/>
</dbReference>
<keyword evidence="5" id="KW-0812">Transmembrane</keyword>
<evidence type="ECO:0000313" key="7">
    <source>
        <dbReference type="EMBL" id="KAF5207109.1"/>
    </source>
</evidence>
<proteinExistence type="inferred from homology"/>
<comment type="similarity">
    <text evidence="1">Belongs to the peptidase S8 family.</text>
</comment>
<dbReference type="Gene3D" id="3.30.70.80">
    <property type="entry name" value="Peptidase S8 propeptide/proteinase inhibitor I9"/>
    <property type="match status" value="1"/>
</dbReference>